<organism evidence="6 7">
    <name type="scientific">Symbiodinium necroappetens</name>
    <dbReference type="NCBI Taxonomy" id="1628268"/>
    <lineage>
        <taxon>Eukaryota</taxon>
        <taxon>Sar</taxon>
        <taxon>Alveolata</taxon>
        <taxon>Dinophyceae</taxon>
        <taxon>Suessiales</taxon>
        <taxon>Symbiodiniaceae</taxon>
        <taxon>Symbiodinium</taxon>
    </lineage>
</organism>
<dbReference type="AlphaFoldDB" id="A0A812SR37"/>
<dbReference type="InterPro" id="IPR000719">
    <property type="entry name" value="Prot_kinase_dom"/>
</dbReference>
<evidence type="ECO:0000313" key="6">
    <source>
        <dbReference type="EMBL" id="CAE7487315.1"/>
    </source>
</evidence>
<dbReference type="GO" id="GO:0010506">
    <property type="term" value="P:regulation of autophagy"/>
    <property type="evidence" value="ECO:0007669"/>
    <property type="project" value="InterPro"/>
</dbReference>
<evidence type="ECO:0000256" key="1">
    <source>
        <dbReference type="ARBA" id="ARBA00022741"/>
    </source>
</evidence>
<sequence length="595" mass="64927">MGSCASVQNVERSPFYARFILQEKIGQGSYGKVYLVKDKRNQKILAVKVQAAQFGREWVITDEVNIWRSLGRHPNIVSFHDLRQEANVYFILMEVCPRALSDRVMYSPQWTAVDLMHDFKQALLGLSHMHARRILHRDIKVQNFLYGGRDDRTLKLADFGLSVHLRPGEKLDAVCGSPAFMAPEMVMRQGYEFKIDMWSMGVTFFMVMYGTLLVGKPKMSVPEMKEAIKSPTATKTALQGAMQKADTCEGEERELKHAALDVVKQLTVREPTQRVGPKDALDLPFIHLVAVASEEDLARYRKILLVDRPPAAKKKAVTEPEADVVRSGKPPVPRKLQPQSPRVDALTPVVPGGGGGSSGNPPFTTSGERQLGVNVSDSGQGKRRAKSSNVIMFQDGDGVAKRPSDRIQLPDHLDSPNSFRGMEGGASSLKLQRFKSAGNLEGGRRQSQHSKVSCELGLAGESEEFIRMSVTNCLMQAYRGGSRRLIDSGFVRVQGSGVLSPDSSYALGGGGLESFGAPPSDDAHFRSRLAAPSNRSAASSSGAAMSVSQLHAAVGDSRGVLAPKSRADHSSPFFVSEEPSVLKVLPGSIQERLDA</sequence>
<dbReference type="PROSITE" id="PS50011">
    <property type="entry name" value="PROTEIN_KINASE_DOM"/>
    <property type="match status" value="1"/>
</dbReference>
<dbReference type="PANTHER" id="PTHR24348:SF68">
    <property type="entry name" value="SERINE_THREONINE-PROTEIN KINASE ATG1C"/>
    <property type="match status" value="1"/>
</dbReference>
<comment type="caution">
    <text evidence="6">The sequence shown here is derived from an EMBL/GenBank/DDBJ whole genome shotgun (WGS) entry which is preliminary data.</text>
</comment>
<proteinExistence type="predicted"/>
<dbReference type="GO" id="GO:0004674">
    <property type="term" value="F:protein serine/threonine kinase activity"/>
    <property type="evidence" value="ECO:0007669"/>
    <property type="project" value="InterPro"/>
</dbReference>
<reference evidence="6" key="1">
    <citation type="submission" date="2021-02" db="EMBL/GenBank/DDBJ databases">
        <authorList>
            <person name="Dougan E. K."/>
            <person name="Rhodes N."/>
            <person name="Thang M."/>
            <person name="Chan C."/>
        </authorList>
    </citation>
    <scope>NUCLEOTIDE SEQUENCE</scope>
</reference>
<evidence type="ECO:0000259" key="5">
    <source>
        <dbReference type="PROSITE" id="PS50011"/>
    </source>
</evidence>
<feature type="compositionally biased region" description="Basic and acidic residues" evidence="4">
    <location>
        <begin position="398"/>
        <end position="414"/>
    </location>
</feature>
<dbReference type="InterPro" id="IPR008271">
    <property type="entry name" value="Ser/Thr_kinase_AS"/>
</dbReference>
<dbReference type="SMART" id="SM00220">
    <property type="entry name" value="S_TKc"/>
    <property type="match status" value="1"/>
</dbReference>
<protein>
    <submittedName>
        <fullName evidence="6">CCRP1 protein</fullName>
    </submittedName>
</protein>
<dbReference type="InterPro" id="IPR017441">
    <property type="entry name" value="Protein_kinase_ATP_BS"/>
</dbReference>
<feature type="region of interest" description="Disordered" evidence="4">
    <location>
        <begin position="316"/>
        <end position="426"/>
    </location>
</feature>
<keyword evidence="2 3" id="KW-0067">ATP-binding</keyword>
<dbReference type="PROSITE" id="PS00108">
    <property type="entry name" value="PROTEIN_KINASE_ST"/>
    <property type="match status" value="1"/>
</dbReference>
<keyword evidence="7" id="KW-1185">Reference proteome</keyword>
<dbReference type="PROSITE" id="PS00107">
    <property type="entry name" value="PROTEIN_KINASE_ATP"/>
    <property type="match status" value="1"/>
</dbReference>
<dbReference type="OrthoDB" id="248923at2759"/>
<dbReference type="InterPro" id="IPR011009">
    <property type="entry name" value="Kinase-like_dom_sf"/>
</dbReference>
<evidence type="ECO:0000256" key="2">
    <source>
        <dbReference type="ARBA" id="ARBA00022840"/>
    </source>
</evidence>
<dbReference type="Proteomes" id="UP000601435">
    <property type="component" value="Unassembled WGS sequence"/>
</dbReference>
<dbReference type="InterPro" id="IPR045269">
    <property type="entry name" value="Atg1-like"/>
</dbReference>
<evidence type="ECO:0000256" key="3">
    <source>
        <dbReference type="PROSITE-ProRule" id="PRU10141"/>
    </source>
</evidence>
<evidence type="ECO:0000256" key="4">
    <source>
        <dbReference type="SAM" id="MobiDB-lite"/>
    </source>
</evidence>
<name>A0A812SR37_9DINO</name>
<dbReference type="Pfam" id="PF00069">
    <property type="entry name" value="Pkinase"/>
    <property type="match status" value="1"/>
</dbReference>
<feature type="domain" description="Protein kinase" evidence="5">
    <location>
        <begin position="19"/>
        <end position="286"/>
    </location>
</feature>
<gene>
    <name evidence="6" type="primary">CCRP1</name>
    <name evidence="6" type="ORF">SNEC2469_LOCUS13845</name>
</gene>
<dbReference type="Gene3D" id="1.10.510.10">
    <property type="entry name" value="Transferase(Phosphotransferase) domain 1"/>
    <property type="match status" value="1"/>
</dbReference>
<dbReference type="SUPFAM" id="SSF56112">
    <property type="entry name" value="Protein kinase-like (PK-like)"/>
    <property type="match status" value="1"/>
</dbReference>
<dbReference type="EMBL" id="CAJNJA010022142">
    <property type="protein sequence ID" value="CAE7487315.1"/>
    <property type="molecule type" value="Genomic_DNA"/>
</dbReference>
<keyword evidence="1 3" id="KW-0547">Nucleotide-binding</keyword>
<evidence type="ECO:0000313" key="7">
    <source>
        <dbReference type="Proteomes" id="UP000601435"/>
    </source>
</evidence>
<dbReference type="PANTHER" id="PTHR24348">
    <property type="entry name" value="SERINE/THREONINE-PROTEIN KINASE UNC-51-RELATED"/>
    <property type="match status" value="1"/>
</dbReference>
<dbReference type="GO" id="GO:0005737">
    <property type="term" value="C:cytoplasm"/>
    <property type="evidence" value="ECO:0007669"/>
    <property type="project" value="TreeGrafter"/>
</dbReference>
<dbReference type="GO" id="GO:0005524">
    <property type="term" value="F:ATP binding"/>
    <property type="evidence" value="ECO:0007669"/>
    <property type="project" value="UniProtKB-UniRule"/>
</dbReference>
<accession>A0A812SR37</accession>
<feature type="binding site" evidence="3">
    <location>
        <position position="48"/>
    </location>
    <ligand>
        <name>ATP</name>
        <dbReference type="ChEBI" id="CHEBI:30616"/>
    </ligand>
</feature>